<gene>
    <name evidence="2" type="ORF">AAF463_11330</name>
</gene>
<proteinExistence type="predicted"/>
<accession>A0AAU7TRG2</accession>
<keyword evidence="1" id="KW-0732">Signal</keyword>
<dbReference type="EMBL" id="CP158292">
    <property type="protein sequence ID" value="XBV43215.1"/>
    <property type="molecule type" value="Genomic_DNA"/>
</dbReference>
<protein>
    <recommendedName>
        <fullName evidence="3">Lysozyme inhibitor</fullName>
    </recommendedName>
</protein>
<evidence type="ECO:0008006" key="3">
    <source>
        <dbReference type="Google" id="ProtNLM"/>
    </source>
</evidence>
<reference evidence="2" key="1">
    <citation type="submission" date="2024-06" db="EMBL/GenBank/DDBJ databases">
        <title>Multiomics insights into the TNT degradation mechanism by Pantoea sp. BJ2 isolated from an ammunition destruction site.</title>
        <authorList>
            <person name="Luo J."/>
        </authorList>
    </citation>
    <scope>NUCLEOTIDE SEQUENCE</scope>
    <source>
        <strain evidence="2">BJ2</strain>
    </source>
</reference>
<sequence length="116" mass="12700">MKSLILAALVVFTLPASAAQMFKCSLTHILDRGGSEPSVEILSRDAAVLDNGNAFTFSTDSKNRITSPELKPVKYEDGETVLAAKQKDLLFVKLKNSYVLRNESEGYVFGECVPDK</sequence>
<dbReference type="RefSeq" id="WP_350260755.1">
    <property type="nucleotide sequence ID" value="NZ_CP158292.1"/>
</dbReference>
<dbReference type="AlphaFoldDB" id="A0AAU7TRG2"/>
<name>A0AAU7TRG2_9GAMM</name>
<feature type="signal peptide" evidence="1">
    <location>
        <begin position="1"/>
        <end position="18"/>
    </location>
</feature>
<organism evidence="2">
    <name type="scientific">Pantoea sp. BJ2</name>
    <dbReference type="NCBI Taxonomy" id="3141322"/>
    <lineage>
        <taxon>Bacteria</taxon>
        <taxon>Pseudomonadati</taxon>
        <taxon>Pseudomonadota</taxon>
        <taxon>Gammaproteobacteria</taxon>
        <taxon>Enterobacterales</taxon>
        <taxon>Erwiniaceae</taxon>
        <taxon>Pantoea</taxon>
    </lineage>
</organism>
<evidence type="ECO:0000256" key="1">
    <source>
        <dbReference type="SAM" id="SignalP"/>
    </source>
</evidence>
<feature type="chain" id="PRO_5043392085" description="Lysozyme inhibitor" evidence="1">
    <location>
        <begin position="19"/>
        <end position="116"/>
    </location>
</feature>
<evidence type="ECO:0000313" key="2">
    <source>
        <dbReference type="EMBL" id="XBV43215.1"/>
    </source>
</evidence>